<sequence length="254" mass="27304">MKNAFQLAACAGVITLVLAGCQSSPSYESQRSASVNKHAEDNQKRWTSFGAFAGNVIGKELGKYLDEQDAEHMTQATSAALALGEGQSWVNPQNNTRGEARVISTEKKADSIKIPVLKERIAKVPPLDLIGQTYHAMKKSNVRGGPGTSYRIVSGVVSGEAVNVIGKVRDSNWYLISKDGIGRGFIYAPLLKAAPAEKMLDSGVAVAQADIEEKEVNSNRICRTIEQFVSFADGSSRKDTVQACQSPSGWQVKA</sequence>
<dbReference type="InterPro" id="IPR003646">
    <property type="entry name" value="SH3-like_bac-type"/>
</dbReference>
<dbReference type="EMBL" id="CP059735">
    <property type="protein sequence ID" value="WDD96645.1"/>
    <property type="molecule type" value="Genomic_DNA"/>
</dbReference>
<reference evidence="3 4" key="2">
    <citation type="journal article" date="2022" name="Mar. Drugs">
        <title>Bioassay-Guided Fractionation Leads to the Detection of Cholic Acid Generated by the Rare Thalassomonas sp.</title>
        <authorList>
            <person name="Pheiffer F."/>
            <person name="Schneider Y.K."/>
            <person name="Hansen E.H."/>
            <person name="Andersen J.H."/>
            <person name="Isaksson J."/>
            <person name="Busche T."/>
            <person name="R C."/>
            <person name="Kalinowski J."/>
            <person name="Zyl L.V."/>
            <person name="Trindade M."/>
        </authorList>
    </citation>
    <scope>NUCLEOTIDE SEQUENCE [LARGE SCALE GENOMIC DNA]</scope>
    <source>
        <strain evidence="3 4">A5K-106</strain>
    </source>
</reference>
<name>A0AAE9YI44_9GAMM</name>
<gene>
    <name evidence="3" type="ORF">SG35_014775</name>
</gene>
<dbReference type="AlphaFoldDB" id="A0AAE9YI44"/>
<accession>A0AAE9YI44</accession>
<keyword evidence="4" id="KW-1185">Reference proteome</keyword>
<feature type="chain" id="PRO_5042065468" evidence="1">
    <location>
        <begin position="20"/>
        <end position="254"/>
    </location>
</feature>
<dbReference type="Proteomes" id="UP000032568">
    <property type="component" value="Chromosome"/>
</dbReference>
<feature type="signal peptide" evidence="1">
    <location>
        <begin position="1"/>
        <end position="19"/>
    </location>
</feature>
<dbReference type="Gene3D" id="2.30.30.40">
    <property type="entry name" value="SH3 Domains"/>
    <property type="match status" value="1"/>
</dbReference>
<evidence type="ECO:0000313" key="4">
    <source>
        <dbReference type="Proteomes" id="UP000032568"/>
    </source>
</evidence>
<proteinExistence type="predicted"/>
<organism evidence="3 4">
    <name type="scientific">Thalassomonas actiniarum</name>
    <dbReference type="NCBI Taxonomy" id="485447"/>
    <lineage>
        <taxon>Bacteria</taxon>
        <taxon>Pseudomonadati</taxon>
        <taxon>Pseudomonadota</taxon>
        <taxon>Gammaproteobacteria</taxon>
        <taxon>Alteromonadales</taxon>
        <taxon>Colwelliaceae</taxon>
        <taxon>Thalassomonas</taxon>
    </lineage>
</organism>
<evidence type="ECO:0000259" key="2">
    <source>
        <dbReference type="Pfam" id="PF08239"/>
    </source>
</evidence>
<evidence type="ECO:0000313" key="3">
    <source>
        <dbReference type="EMBL" id="WDD96645.1"/>
    </source>
</evidence>
<dbReference type="RefSeq" id="WP_053043260.1">
    <property type="nucleotide sequence ID" value="NZ_CP059735.1"/>
</dbReference>
<dbReference type="KEGG" id="tact:SG35_014775"/>
<keyword evidence="1" id="KW-0732">Signal</keyword>
<feature type="domain" description="SH3b" evidence="2">
    <location>
        <begin position="141"/>
        <end position="191"/>
    </location>
</feature>
<protein>
    <submittedName>
        <fullName evidence="3">SH3 domain-containing protein</fullName>
    </submittedName>
</protein>
<dbReference type="PROSITE" id="PS51257">
    <property type="entry name" value="PROKAR_LIPOPROTEIN"/>
    <property type="match status" value="1"/>
</dbReference>
<evidence type="ECO:0000256" key="1">
    <source>
        <dbReference type="SAM" id="SignalP"/>
    </source>
</evidence>
<reference evidence="3 4" key="1">
    <citation type="journal article" date="2015" name="Genome Announc.">
        <title>Draft Genome Sequences of Marine Isolates of Thalassomonas viridans and Thalassomonas actiniarum.</title>
        <authorList>
            <person name="Olonade I."/>
            <person name="van Zyl L.J."/>
            <person name="Trindade M."/>
        </authorList>
    </citation>
    <scope>NUCLEOTIDE SEQUENCE [LARGE SCALE GENOMIC DNA]</scope>
    <source>
        <strain evidence="3 4">A5K-106</strain>
    </source>
</reference>
<dbReference type="Pfam" id="PF08239">
    <property type="entry name" value="SH3_3"/>
    <property type="match status" value="1"/>
</dbReference>